<keyword evidence="2" id="KW-1185">Reference proteome</keyword>
<gene>
    <name evidence="1" type="ORF">C1I91_02255</name>
</gene>
<dbReference type="Proteomes" id="UP000286268">
    <property type="component" value="Chromosome"/>
</dbReference>
<evidence type="ECO:0000313" key="2">
    <source>
        <dbReference type="Proteomes" id="UP000286268"/>
    </source>
</evidence>
<dbReference type="EMBL" id="CP025746">
    <property type="protein sequence ID" value="QAA30581.1"/>
    <property type="molecule type" value="Genomic_DNA"/>
</dbReference>
<dbReference type="OrthoDB" id="1643929at2"/>
<protein>
    <submittedName>
        <fullName evidence="1">Uncharacterized protein</fullName>
    </submittedName>
</protein>
<reference evidence="1 2" key="1">
    <citation type="submission" date="2018-01" db="EMBL/GenBank/DDBJ databases">
        <title>Genome Sequencing and Assembly of Anaerobacter polyendosporus strain CT4.</title>
        <authorList>
            <person name="Tachaapaikoon C."/>
            <person name="Sutheeworapong S."/>
            <person name="Jenjaroenpun P."/>
            <person name="Wongsurawat T."/>
            <person name="Nookeaw I."/>
            <person name="Cheawchanlertfa P."/>
            <person name="Kosugi A."/>
            <person name="Cheevadhanarak S."/>
            <person name="Ratanakhanokchai K."/>
        </authorList>
    </citation>
    <scope>NUCLEOTIDE SEQUENCE [LARGE SCALE GENOMIC DNA]</scope>
    <source>
        <strain evidence="1 2">CT4</strain>
    </source>
</reference>
<sequence length="79" mass="9228">MNTYVAELNCAQLKYLIEFFDNYQDESIKCTIKDSVSKIKSTMDVETSLPKDKLEAYLKTTFKKKSKYGMALYFAIYVK</sequence>
<dbReference type="RefSeq" id="WP_128211032.1">
    <property type="nucleotide sequence ID" value="NZ_CP025746.1"/>
</dbReference>
<organism evidence="1 2">
    <name type="scientific">Clostridium manihotivorum</name>
    <dbReference type="NCBI Taxonomy" id="2320868"/>
    <lineage>
        <taxon>Bacteria</taxon>
        <taxon>Bacillati</taxon>
        <taxon>Bacillota</taxon>
        <taxon>Clostridia</taxon>
        <taxon>Eubacteriales</taxon>
        <taxon>Clostridiaceae</taxon>
        <taxon>Clostridium</taxon>
    </lineage>
</organism>
<evidence type="ECO:0000313" key="1">
    <source>
        <dbReference type="EMBL" id="QAA30581.1"/>
    </source>
</evidence>
<proteinExistence type="predicted"/>
<name>A0A3R5QR83_9CLOT</name>
<dbReference type="AlphaFoldDB" id="A0A3R5QR83"/>
<accession>A0A3R5QR83</accession>
<dbReference type="KEGG" id="cmah:C1I91_02255"/>